<evidence type="ECO:0000256" key="1">
    <source>
        <dbReference type="ARBA" id="ARBA00004370"/>
    </source>
</evidence>
<gene>
    <name evidence="8" type="ORF">A9D12_12025</name>
</gene>
<dbReference type="GO" id="GO:0016020">
    <property type="term" value="C:membrane"/>
    <property type="evidence" value="ECO:0007669"/>
    <property type="project" value="UniProtKB-SubCell"/>
</dbReference>
<feature type="domain" description="HAMP" evidence="7">
    <location>
        <begin position="186"/>
        <end position="239"/>
    </location>
</feature>
<feature type="domain" description="HAMP" evidence="7">
    <location>
        <begin position="242"/>
        <end position="294"/>
    </location>
</feature>
<organism evidence="8 9">
    <name type="scientific">Erythrobacter neustonensis</name>
    <dbReference type="NCBI Taxonomy" id="1112"/>
    <lineage>
        <taxon>Bacteria</taxon>
        <taxon>Pseudomonadati</taxon>
        <taxon>Pseudomonadota</taxon>
        <taxon>Alphaproteobacteria</taxon>
        <taxon>Sphingomonadales</taxon>
        <taxon>Erythrobacteraceae</taxon>
        <taxon>Erythrobacter/Porphyrobacter group</taxon>
        <taxon>Erythrobacter</taxon>
    </lineage>
</organism>
<comment type="similarity">
    <text evidence="3">Belongs to the methyl-accepting chemotaxis (MCP) protein family.</text>
</comment>
<dbReference type="GO" id="GO:0007165">
    <property type="term" value="P:signal transduction"/>
    <property type="evidence" value="ECO:0007669"/>
    <property type="project" value="UniProtKB-KW"/>
</dbReference>
<proteinExistence type="inferred from homology"/>
<keyword evidence="4" id="KW-0807">Transducer</keyword>
<dbReference type="Gene3D" id="1.10.287.950">
    <property type="entry name" value="Methyl-accepting chemotaxis protein"/>
    <property type="match status" value="1"/>
</dbReference>
<dbReference type="AlphaFoldDB" id="A0A192D6P8"/>
<dbReference type="PANTHER" id="PTHR43531">
    <property type="entry name" value="PROTEIN ICFG"/>
    <property type="match status" value="1"/>
</dbReference>
<sequence>MAQTAVTAWRDYTRMQNDAAVEKLVAALRNHMVGDMMHDALRGTVYRALYGAAAGEAEQVAEARKDFDDYAGTYRNIMAANRKNAASPKIAQLLETASENVTQYLAASRAIIDAAGRNRAAAEAQFPRFDAEFRKLETSMEAIGIAYEGELAARNQDAQASGWIILVAFALLSLGIILFTIRSVQNVIVERLAAVSGNIQAMAQGNYEVEISGADMRDEIGAIAGAAEVFRKAAHAKAQSDASQRAVVEDLAAGLQNLASRDLGFRLETPFAAEYEALRENFNRTAHELSAVIRDVVSAAGGVSGGSSEIHAASDDLARRNELQAARVEETTAAMDEIAAGVRNTADSAQQAAIAVSNAHIEVTEGSAVLREAQETMGAIEQSACEVGKIISLIEGIAFQTNLLALNAGVEAARAGEAGKGFAVVANEVRELAQRSADAAKEITALINESTQHVERGVVLVGQSGQSFSTILVHVADLNDHISAIAQASAQQAESLHQVGIAAREMDRMTQQNAAMVEQTTAAASGLARQASELNTLVAGFRTGDKAEHWRPRVAAA</sequence>
<keyword evidence="5" id="KW-0472">Membrane</keyword>
<dbReference type="SMART" id="SM00304">
    <property type="entry name" value="HAMP"/>
    <property type="match status" value="2"/>
</dbReference>
<dbReference type="PANTHER" id="PTHR43531:SF11">
    <property type="entry name" value="METHYL-ACCEPTING CHEMOTAXIS PROTEIN 3"/>
    <property type="match status" value="1"/>
</dbReference>
<evidence type="ECO:0000259" key="7">
    <source>
        <dbReference type="PROSITE" id="PS50885"/>
    </source>
</evidence>
<keyword evidence="9" id="KW-1185">Reference proteome</keyword>
<dbReference type="SMART" id="SM00283">
    <property type="entry name" value="MA"/>
    <property type="match status" value="1"/>
</dbReference>
<dbReference type="Proteomes" id="UP000078263">
    <property type="component" value="Chromosome"/>
</dbReference>
<feature type="domain" description="Methyl-accepting transducer" evidence="6">
    <location>
        <begin position="299"/>
        <end position="528"/>
    </location>
</feature>
<dbReference type="SUPFAM" id="SSF58104">
    <property type="entry name" value="Methyl-accepting chemotaxis protein (MCP) signaling domain"/>
    <property type="match status" value="1"/>
</dbReference>
<protein>
    <recommendedName>
        <fullName evidence="10">Chemotaxis protein</fullName>
    </recommendedName>
</protein>
<dbReference type="InterPro" id="IPR004089">
    <property type="entry name" value="MCPsignal_dom"/>
</dbReference>
<dbReference type="KEGG" id="pns:A9D12_12025"/>
<dbReference type="InterPro" id="IPR051310">
    <property type="entry name" value="MCP_chemotaxis"/>
</dbReference>
<dbReference type="EMBL" id="CP016033">
    <property type="protein sequence ID" value="ANK13542.1"/>
    <property type="molecule type" value="Genomic_DNA"/>
</dbReference>
<evidence type="ECO:0000256" key="3">
    <source>
        <dbReference type="ARBA" id="ARBA00029447"/>
    </source>
</evidence>
<evidence type="ECO:0000256" key="2">
    <source>
        <dbReference type="ARBA" id="ARBA00022500"/>
    </source>
</evidence>
<evidence type="ECO:0000313" key="8">
    <source>
        <dbReference type="EMBL" id="ANK13542.1"/>
    </source>
</evidence>
<dbReference type="STRING" id="1112.A9D12_12025"/>
<evidence type="ECO:0000256" key="5">
    <source>
        <dbReference type="SAM" id="Phobius"/>
    </source>
</evidence>
<evidence type="ECO:0000256" key="4">
    <source>
        <dbReference type="PROSITE-ProRule" id="PRU00284"/>
    </source>
</evidence>
<dbReference type="PROSITE" id="PS50111">
    <property type="entry name" value="CHEMOTAXIS_TRANSDUC_2"/>
    <property type="match status" value="1"/>
</dbReference>
<dbReference type="PROSITE" id="PS50885">
    <property type="entry name" value="HAMP"/>
    <property type="match status" value="2"/>
</dbReference>
<feature type="transmembrane region" description="Helical" evidence="5">
    <location>
        <begin position="160"/>
        <end position="181"/>
    </location>
</feature>
<evidence type="ECO:0000313" key="9">
    <source>
        <dbReference type="Proteomes" id="UP000078263"/>
    </source>
</evidence>
<dbReference type="GO" id="GO:0006935">
    <property type="term" value="P:chemotaxis"/>
    <property type="evidence" value="ECO:0007669"/>
    <property type="project" value="UniProtKB-KW"/>
</dbReference>
<dbReference type="Pfam" id="PF00015">
    <property type="entry name" value="MCPsignal"/>
    <property type="match status" value="1"/>
</dbReference>
<evidence type="ECO:0000259" key="6">
    <source>
        <dbReference type="PROSITE" id="PS50111"/>
    </source>
</evidence>
<name>A0A192D6P8_9SPHN</name>
<dbReference type="InterPro" id="IPR003660">
    <property type="entry name" value="HAMP_dom"/>
</dbReference>
<keyword evidence="5" id="KW-1133">Transmembrane helix</keyword>
<keyword evidence="2" id="KW-0145">Chemotaxis</keyword>
<evidence type="ECO:0008006" key="10">
    <source>
        <dbReference type="Google" id="ProtNLM"/>
    </source>
</evidence>
<accession>A0A192D6P8</accession>
<dbReference type="Gene3D" id="6.10.340.10">
    <property type="match status" value="1"/>
</dbReference>
<comment type="subcellular location">
    <subcellularLocation>
        <location evidence="1">Membrane</location>
    </subcellularLocation>
</comment>
<reference evidence="8 9" key="1">
    <citation type="submission" date="2016-05" db="EMBL/GenBank/DDBJ databases">
        <title>Compelete Genome Sequence of Bacteriochlorophyll-Synthesizing Bacterium Porphyrobacter neustonensis DSM 9434.</title>
        <authorList>
            <person name="Shi X.-L."/>
            <person name="Wu Y.-H."/>
            <person name="Cheng H."/>
            <person name="Xu L."/>
            <person name="Zhang X.-Q."/>
            <person name="Wang C.-S."/>
            <person name="Xu X.-W."/>
        </authorList>
    </citation>
    <scope>NUCLEOTIDE SEQUENCE [LARGE SCALE GENOMIC DNA]</scope>
    <source>
        <strain evidence="8 9">DSM 9434</strain>
    </source>
</reference>
<keyword evidence="5" id="KW-0812">Transmembrane</keyword>
<dbReference type="Pfam" id="PF00672">
    <property type="entry name" value="HAMP"/>
    <property type="match status" value="1"/>
</dbReference>
<dbReference type="FunFam" id="1.10.287.950:FF:000001">
    <property type="entry name" value="Methyl-accepting chemotaxis sensory transducer"/>
    <property type="match status" value="1"/>
</dbReference>